<reference evidence="1 2" key="1">
    <citation type="submission" date="2016-10" db="EMBL/GenBank/DDBJ databases">
        <authorList>
            <person name="de Groot N.N."/>
        </authorList>
    </citation>
    <scope>NUCLEOTIDE SEQUENCE [LARGE SCALE GENOMIC DNA]</scope>
    <source>
        <strain evidence="1 2">CPCC 202699</strain>
    </source>
</reference>
<keyword evidence="1" id="KW-0436">Ligase</keyword>
<evidence type="ECO:0000313" key="2">
    <source>
        <dbReference type="Proteomes" id="UP000199515"/>
    </source>
</evidence>
<dbReference type="InterPro" id="IPR053158">
    <property type="entry name" value="CapK_Type1_Caps_Biosynth"/>
</dbReference>
<name>A0A1H3PJS6_9PSEU</name>
<dbReference type="STRING" id="589385.SAMN05421504_108251"/>
<gene>
    <name evidence="1" type="ORF">SAMN05421504_108251</name>
</gene>
<dbReference type="GO" id="GO:0016874">
    <property type="term" value="F:ligase activity"/>
    <property type="evidence" value="ECO:0007669"/>
    <property type="project" value="UniProtKB-KW"/>
</dbReference>
<proteinExistence type="predicted"/>
<protein>
    <submittedName>
        <fullName evidence="1">Phenylacetate-coenzyme A ligase PaaK, adenylate-forming domain family</fullName>
    </submittedName>
</protein>
<dbReference type="InterPro" id="IPR042099">
    <property type="entry name" value="ANL_N_sf"/>
</dbReference>
<dbReference type="AlphaFoldDB" id="A0A1H3PJS6"/>
<keyword evidence="2" id="KW-1185">Reference proteome</keyword>
<dbReference type="Gene3D" id="3.40.50.12780">
    <property type="entry name" value="N-terminal domain of ligase-like"/>
    <property type="match status" value="1"/>
</dbReference>
<dbReference type="PANTHER" id="PTHR36932">
    <property type="entry name" value="CAPSULAR POLYSACCHARIDE BIOSYNTHESIS PROTEIN"/>
    <property type="match status" value="1"/>
</dbReference>
<dbReference type="PANTHER" id="PTHR36932:SF1">
    <property type="entry name" value="CAPSULAR POLYSACCHARIDE BIOSYNTHESIS PROTEIN"/>
    <property type="match status" value="1"/>
</dbReference>
<sequence length="445" mass="48125">MELTGEQASAFARANAELAASVASERVAAKREKIERMLGFDREAGEERLNRLLRHAVARVPFYRDGPSAFSDFPLVGKADLRDRFFDFLSRGPDGRMEPGTYFLNQTSGSTGEPVRILATVETGGMANAVILERINRHLGVEDGGITLNVGLLYERTPMFEPVALPSPTVKCNLRGFDPGSPGIVADYAATVGRFPVEKITGSSSRVIALARYCAERGITLRPKAIIATYEHMPDSGRALVEETFGRKVTMLYATSETGYSAWECSRGRLHFQDDLVRPEIVPDDGAGGGGIVLTHLLSTPMPIIRYVTGDRAAAPVPCDCGLPGTAIEQLLGRARTSLVGAGHELYSPFALMAALVAAGLPDYQIVQEAPGLLDLIVPPSWSGADETVRDINARLALSFRPREGFRLRARPSGAFVLTESGKRNPVVQLLDLPSVPERTGYLKS</sequence>
<evidence type="ECO:0000313" key="1">
    <source>
        <dbReference type="EMBL" id="SDZ01290.1"/>
    </source>
</evidence>
<dbReference type="Proteomes" id="UP000199515">
    <property type="component" value="Unassembled WGS sequence"/>
</dbReference>
<organism evidence="1 2">
    <name type="scientific">Amycolatopsis xylanica</name>
    <dbReference type="NCBI Taxonomy" id="589385"/>
    <lineage>
        <taxon>Bacteria</taxon>
        <taxon>Bacillati</taxon>
        <taxon>Actinomycetota</taxon>
        <taxon>Actinomycetes</taxon>
        <taxon>Pseudonocardiales</taxon>
        <taxon>Pseudonocardiaceae</taxon>
        <taxon>Amycolatopsis</taxon>
    </lineage>
</organism>
<dbReference type="EMBL" id="FNON01000008">
    <property type="protein sequence ID" value="SDZ01290.1"/>
    <property type="molecule type" value="Genomic_DNA"/>
</dbReference>
<accession>A0A1H3PJS6</accession>